<evidence type="ECO:0000256" key="3">
    <source>
        <dbReference type="ARBA" id="ARBA00022833"/>
    </source>
</evidence>
<protein>
    <recommendedName>
        <fullName evidence="4">MYND-type domain-containing protein</fullName>
    </recommendedName>
</protein>
<evidence type="ECO:0000256" key="1">
    <source>
        <dbReference type="ARBA" id="ARBA00022723"/>
    </source>
</evidence>
<dbReference type="STRING" id="1076256.A0A2H3B5U7"/>
<dbReference type="Pfam" id="PF01753">
    <property type="entry name" value="zf-MYND"/>
    <property type="match status" value="1"/>
</dbReference>
<reference evidence="5" key="1">
    <citation type="journal article" date="2017" name="Nat. Ecol. Evol.">
        <title>Lineage-specific genetic innovations streamline the genomes of Armillaria species to pathogenesis.</title>
        <authorList>
            <consortium name="DOE Joint Genome Institute"/>
            <person name="Sipos G."/>
            <person name="Prasanna A.N."/>
            <person name="Walter M.C."/>
            <person name="O'Connor E."/>
            <person name="Balint B."/>
            <person name="Krizsan K."/>
            <person name="Kiss B."/>
            <person name="Hess J."/>
            <person name="Varga T."/>
            <person name="Slot J."/>
            <person name="Riley R."/>
            <person name="Boka B."/>
            <person name="Rigling D."/>
            <person name="Barry K."/>
            <person name="Lee J."/>
            <person name="Mihaltcheva S."/>
            <person name="LaButti K."/>
            <person name="Lipzen A."/>
            <person name="Waldron R."/>
            <person name="Moloney N.M."/>
            <person name="Sperisen C."/>
            <person name="Kredics L."/>
            <person name="Vagvolgyi C."/>
            <person name="Patrignani A."/>
            <person name="Fitzpatrick D."/>
            <person name="Nagy I."/>
            <person name="Doyle S."/>
            <person name="Anderson J."/>
            <person name="Grigoriev I.V."/>
            <person name="Guldener U."/>
            <person name="Munsterkotter M."/>
            <person name="Nagy L.G."/>
        </authorList>
    </citation>
    <scope>NUCLEOTIDE SEQUENCE [LARGE SCALE GENOMIC DNA]</scope>
    <source>
        <strain evidence="5">28-4</strain>
    </source>
</reference>
<dbReference type="EMBL" id="KZ293476">
    <property type="protein sequence ID" value="PBK61378.1"/>
    <property type="molecule type" value="Genomic_DNA"/>
</dbReference>
<dbReference type="GO" id="GO:0008270">
    <property type="term" value="F:zinc ion binding"/>
    <property type="evidence" value="ECO:0007669"/>
    <property type="project" value="UniProtKB-KW"/>
</dbReference>
<evidence type="ECO:0000313" key="5">
    <source>
        <dbReference type="EMBL" id="PBK61378.1"/>
    </source>
</evidence>
<evidence type="ECO:0000313" key="6">
    <source>
        <dbReference type="Proteomes" id="UP000218334"/>
    </source>
</evidence>
<evidence type="ECO:0000259" key="4">
    <source>
        <dbReference type="Pfam" id="PF01753"/>
    </source>
</evidence>
<proteinExistence type="predicted"/>
<keyword evidence="1" id="KW-0479">Metal-binding</keyword>
<dbReference type="AlphaFoldDB" id="A0A2H3B5U7"/>
<dbReference type="Proteomes" id="UP000218334">
    <property type="component" value="Unassembled WGS sequence"/>
</dbReference>
<organism evidence="5 6">
    <name type="scientific">Armillaria solidipes</name>
    <dbReference type="NCBI Taxonomy" id="1076256"/>
    <lineage>
        <taxon>Eukaryota</taxon>
        <taxon>Fungi</taxon>
        <taxon>Dikarya</taxon>
        <taxon>Basidiomycota</taxon>
        <taxon>Agaricomycotina</taxon>
        <taxon>Agaricomycetes</taxon>
        <taxon>Agaricomycetidae</taxon>
        <taxon>Agaricales</taxon>
        <taxon>Marasmiineae</taxon>
        <taxon>Physalacriaceae</taxon>
        <taxon>Armillaria</taxon>
    </lineage>
</organism>
<accession>A0A2H3B5U7</accession>
<keyword evidence="2" id="KW-0863">Zinc-finger</keyword>
<keyword evidence="6" id="KW-1185">Reference proteome</keyword>
<dbReference type="InterPro" id="IPR002893">
    <property type="entry name" value="Znf_MYND"/>
</dbReference>
<keyword evidence="3" id="KW-0862">Zinc</keyword>
<gene>
    <name evidence="5" type="ORF">ARMSODRAFT_943952</name>
</gene>
<name>A0A2H3B5U7_9AGAR</name>
<feature type="domain" description="MYND-type" evidence="4">
    <location>
        <begin position="320"/>
        <end position="338"/>
    </location>
</feature>
<sequence length="361" mass="41683">MSTPQHVRYAAKMPLMSSCELEMMEFSASKIETLRDDVLFEKERLTIEQHGFSPFERWYRAIASVKNRQRTIAWNTGKPFASENLFFRTIDTGRLLPISLADFRVQIYAAKGLWAYMEYYGNTESWTNITILGLMHHMLVFRNMHDFDGGDIPIICIDWDKELVDDAMDYWVDLSANKWTKDERETKFCQVAAKAHGRNPCFYQVDLCVRALLLDEKVGYVPPFIIIQEARKGGKARALFTHPSHCPPPTVLDTLPKTCGSATCTDSKCVGLWRMEAFRTLHYPSPMVRDLERYNDGVVCNFWGCEVEMELGPDGKGIGLQRCQKCKEVSYCSRDHQHWIGVFTNAFAKLLPSFLRNVYRH</sequence>
<evidence type="ECO:0000256" key="2">
    <source>
        <dbReference type="ARBA" id="ARBA00022771"/>
    </source>
</evidence>
<dbReference type="Gene3D" id="6.10.140.2220">
    <property type="match status" value="1"/>
</dbReference>